<evidence type="ECO:0000256" key="7">
    <source>
        <dbReference type="ARBA" id="ARBA00023012"/>
    </source>
</evidence>
<evidence type="ECO:0000259" key="11">
    <source>
        <dbReference type="Pfam" id="PF07730"/>
    </source>
</evidence>
<comment type="caution">
    <text evidence="12">The sequence shown here is derived from an EMBL/GenBank/DDBJ whole genome shotgun (WGS) entry which is preliminary data.</text>
</comment>
<dbReference type="EMBL" id="BMMK01000002">
    <property type="protein sequence ID" value="GGM39677.1"/>
    <property type="molecule type" value="Genomic_DNA"/>
</dbReference>
<evidence type="ECO:0000313" key="13">
    <source>
        <dbReference type="Proteomes" id="UP000637578"/>
    </source>
</evidence>
<keyword evidence="6 9" id="KW-1133">Transmembrane helix</keyword>
<feature type="transmembrane region" description="Helical" evidence="9">
    <location>
        <begin position="40"/>
        <end position="60"/>
    </location>
</feature>
<gene>
    <name evidence="12" type="ORF">GCM10012275_08180</name>
</gene>
<reference evidence="12" key="2">
    <citation type="submission" date="2020-09" db="EMBL/GenBank/DDBJ databases">
        <authorList>
            <person name="Sun Q."/>
            <person name="Zhou Y."/>
        </authorList>
    </citation>
    <scope>NUCLEOTIDE SEQUENCE</scope>
    <source>
        <strain evidence="12">CGMCC 4.5737</strain>
    </source>
</reference>
<dbReference type="Gene3D" id="3.30.565.10">
    <property type="entry name" value="Histidine kinase-like ATPase, C-terminal domain"/>
    <property type="match status" value="1"/>
</dbReference>
<evidence type="ECO:0000256" key="2">
    <source>
        <dbReference type="ARBA" id="ARBA00022475"/>
    </source>
</evidence>
<dbReference type="Pfam" id="PF02518">
    <property type="entry name" value="HATPase_c"/>
    <property type="match status" value="1"/>
</dbReference>
<protein>
    <submittedName>
        <fullName evidence="12">ATPase</fullName>
    </submittedName>
</protein>
<dbReference type="PANTHER" id="PTHR24421">
    <property type="entry name" value="NITRATE/NITRITE SENSOR PROTEIN NARX-RELATED"/>
    <property type="match status" value="1"/>
</dbReference>
<evidence type="ECO:0000256" key="4">
    <source>
        <dbReference type="ARBA" id="ARBA00022692"/>
    </source>
</evidence>
<keyword evidence="5" id="KW-0418">Kinase</keyword>
<evidence type="ECO:0000256" key="3">
    <source>
        <dbReference type="ARBA" id="ARBA00022679"/>
    </source>
</evidence>
<feature type="transmembrane region" description="Helical" evidence="9">
    <location>
        <begin position="152"/>
        <end position="176"/>
    </location>
</feature>
<keyword evidence="4 9" id="KW-0812">Transmembrane</keyword>
<keyword evidence="8 9" id="KW-0472">Membrane</keyword>
<dbReference type="InterPro" id="IPR036890">
    <property type="entry name" value="HATPase_C_sf"/>
</dbReference>
<dbReference type="CDD" id="cd16917">
    <property type="entry name" value="HATPase_UhpB-NarQ-NarX-like"/>
    <property type="match status" value="1"/>
</dbReference>
<dbReference type="InterPro" id="IPR011712">
    <property type="entry name" value="Sig_transdc_His_kin_sub3_dim/P"/>
</dbReference>
<evidence type="ECO:0000256" key="6">
    <source>
        <dbReference type="ARBA" id="ARBA00022989"/>
    </source>
</evidence>
<keyword evidence="3" id="KW-0808">Transferase</keyword>
<dbReference type="Pfam" id="PF07730">
    <property type="entry name" value="HisKA_3"/>
    <property type="match status" value="1"/>
</dbReference>
<dbReference type="InterPro" id="IPR003594">
    <property type="entry name" value="HATPase_dom"/>
</dbReference>
<organism evidence="12 13">
    <name type="scientific">Longimycelium tulufanense</name>
    <dbReference type="NCBI Taxonomy" id="907463"/>
    <lineage>
        <taxon>Bacteria</taxon>
        <taxon>Bacillati</taxon>
        <taxon>Actinomycetota</taxon>
        <taxon>Actinomycetes</taxon>
        <taxon>Pseudonocardiales</taxon>
        <taxon>Pseudonocardiaceae</taxon>
        <taxon>Longimycelium</taxon>
    </lineage>
</organism>
<feature type="domain" description="Signal transduction histidine kinase subgroup 3 dimerisation and phosphoacceptor" evidence="11">
    <location>
        <begin position="204"/>
        <end position="265"/>
    </location>
</feature>
<accession>A0A8J3FTG6</accession>
<dbReference type="GO" id="GO:0000155">
    <property type="term" value="F:phosphorelay sensor kinase activity"/>
    <property type="evidence" value="ECO:0007669"/>
    <property type="project" value="InterPro"/>
</dbReference>
<dbReference type="PANTHER" id="PTHR24421:SF37">
    <property type="entry name" value="SENSOR HISTIDINE KINASE NARS"/>
    <property type="match status" value="1"/>
</dbReference>
<dbReference type="Proteomes" id="UP000637578">
    <property type="component" value="Unassembled WGS sequence"/>
</dbReference>
<proteinExistence type="predicted"/>
<evidence type="ECO:0000256" key="8">
    <source>
        <dbReference type="ARBA" id="ARBA00023136"/>
    </source>
</evidence>
<dbReference type="GO" id="GO:0046983">
    <property type="term" value="F:protein dimerization activity"/>
    <property type="evidence" value="ECO:0007669"/>
    <property type="project" value="InterPro"/>
</dbReference>
<name>A0A8J3FTG6_9PSEU</name>
<evidence type="ECO:0000256" key="1">
    <source>
        <dbReference type="ARBA" id="ARBA00004651"/>
    </source>
</evidence>
<dbReference type="InterPro" id="IPR050482">
    <property type="entry name" value="Sensor_HK_TwoCompSys"/>
</dbReference>
<evidence type="ECO:0000313" key="12">
    <source>
        <dbReference type="EMBL" id="GGM39677.1"/>
    </source>
</evidence>
<keyword evidence="7" id="KW-0902">Two-component regulatory system</keyword>
<feature type="transmembrane region" description="Helical" evidence="9">
    <location>
        <begin position="66"/>
        <end position="91"/>
    </location>
</feature>
<comment type="subcellular location">
    <subcellularLocation>
        <location evidence="1">Cell membrane</location>
        <topology evidence="1">Multi-pass membrane protein</topology>
    </subcellularLocation>
</comment>
<feature type="domain" description="Histidine kinase/HSP90-like ATPase" evidence="10">
    <location>
        <begin position="305"/>
        <end position="394"/>
    </location>
</feature>
<sequence>MSAAEGFGPVSVRGTGWPRLFLVLPLLMGGLASTDGAQRVVFGTVLAGFALWAACWLWLARRRTPGISAAVVAAAVDVLAITVLAAVSGGPGSEARWAYFLLPVTAIPWNRVWLTAGVGGAGLLGYVILVAAPLHRSYLDNLDPNRGLAYDLLRAATDATFLLWLTVMCSVLTVALGRRNARIARLLHDRERLLTEVLRVEDRERAALAEALHDGAVQNLLAVRLDLEEVEPDRRGDWWRRVREVLTDTVRELREAVFDLHPRVLREAGLAQALRSLGERAARRGRFHLECRIDPVPTHPAGQLVYSAARELLANVERHAQAELVELRLTASDGRLRLVVVDDGVGIEPEVLRRRIAEGHIGLASQQVRLASAGGTFEVRRRTEGGTIAEVVLPY</sequence>
<dbReference type="AlphaFoldDB" id="A0A8J3FTG6"/>
<dbReference type="RefSeq" id="WP_189053946.1">
    <property type="nucleotide sequence ID" value="NZ_BMMK01000002.1"/>
</dbReference>
<evidence type="ECO:0000256" key="5">
    <source>
        <dbReference type="ARBA" id="ARBA00022777"/>
    </source>
</evidence>
<keyword evidence="13" id="KW-1185">Reference proteome</keyword>
<keyword evidence="2" id="KW-1003">Cell membrane</keyword>
<dbReference type="SUPFAM" id="SSF55874">
    <property type="entry name" value="ATPase domain of HSP90 chaperone/DNA topoisomerase II/histidine kinase"/>
    <property type="match status" value="1"/>
</dbReference>
<dbReference type="GO" id="GO:0005886">
    <property type="term" value="C:plasma membrane"/>
    <property type="evidence" value="ECO:0007669"/>
    <property type="project" value="UniProtKB-SubCell"/>
</dbReference>
<evidence type="ECO:0000256" key="9">
    <source>
        <dbReference type="SAM" id="Phobius"/>
    </source>
</evidence>
<reference evidence="12" key="1">
    <citation type="journal article" date="2014" name="Int. J. Syst. Evol. Microbiol.">
        <title>Complete genome sequence of Corynebacterium casei LMG S-19264T (=DSM 44701T), isolated from a smear-ripened cheese.</title>
        <authorList>
            <consortium name="US DOE Joint Genome Institute (JGI-PGF)"/>
            <person name="Walter F."/>
            <person name="Albersmeier A."/>
            <person name="Kalinowski J."/>
            <person name="Ruckert C."/>
        </authorList>
    </citation>
    <scope>NUCLEOTIDE SEQUENCE</scope>
    <source>
        <strain evidence="12">CGMCC 4.5737</strain>
    </source>
</reference>
<evidence type="ECO:0000259" key="10">
    <source>
        <dbReference type="Pfam" id="PF02518"/>
    </source>
</evidence>
<feature type="transmembrane region" description="Helical" evidence="9">
    <location>
        <begin position="112"/>
        <end position="132"/>
    </location>
</feature>
<feature type="transmembrane region" description="Helical" evidence="9">
    <location>
        <begin position="16"/>
        <end position="33"/>
    </location>
</feature>